<dbReference type="InterPro" id="IPR037026">
    <property type="entry name" value="Vgr_OB-fold_dom_sf"/>
</dbReference>
<proteinExistence type="predicted"/>
<accession>A0A481V781</accession>
<evidence type="ECO:0008006" key="3">
    <source>
        <dbReference type="Google" id="ProtNLM"/>
    </source>
</evidence>
<sequence>MTVNIVQALRLFIKQEVRGIYTVSMVVVEAVDEDERRAEVSLKTDENVIIDNVPIASPFAADGAGMIVPVGRGDEGLLLHSKEPLEKLIQEHGHEEDPGGQRRFTLEAGVLLPLVWLDEDDVPDHESGEFLIDLGDGAPEFRMNPETGGFQLVDGSGHGIVSDGEGNFEWYASSVDIIEGTID</sequence>
<reference evidence="2" key="1">
    <citation type="journal article" date="2019" name="Genes (Basel)">
        <title>Halobacterium salinarum virus ChaoS9, a Novel Halovirus Related to PhiH1 and PhiCh1.</title>
        <authorList>
            <person name="Dyall-Smith M."/>
            <person name="Palm P."/>
            <person name="Wanner G."/>
            <person name="Witte A."/>
            <person name="Oesterhelt D."/>
            <person name="Pfeiffer F."/>
        </authorList>
    </citation>
    <scope>NUCLEOTIDE SEQUENCE [LARGE SCALE GENOMIC DNA]</scope>
</reference>
<evidence type="ECO:0000313" key="1">
    <source>
        <dbReference type="EMBL" id="QBI90032.1"/>
    </source>
</evidence>
<keyword evidence="2" id="KW-1185">Reference proteome</keyword>
<dbReference type="Gene3D" id="2.40.50.230">
    <property type="entry name" value="Gp5 N-terminal domain"/>
    <property type="match status" value="1"/>
</dbReference>
<dbReference type="Proteomes" id="UP000294095">
    <property type="component" value="Segment"/>
</dbReference>
<name>A0A481V781_9CAUD</name>
<organism evidence="1 2">
    <name type="scientific">Halobacterium phage ChaoS9</name>
    <dbReference type="NCBI Taxonomy" id="2847105"/>
    <lineage>
        <taxon>Viruses</taxon>
        <taxon>Duplodnaviria</taxon>
        <taxon>Heunggongvirae</taxon>
        <taxon>Uroviricota</taxon>
        <taxon>Caudoviricetes</taxon>
        <taxon>Vertoviridae</taxon>
        <taxon>Chaovirus</taxon>
        <taxon>Chaovirus bigenum</taxon>
        <taxon>Chaovirus ChaoS9</taxon>
    </lineage>
</organism>
<evidence type="ECO:0000313" key="2">
    <source>
        <dbReference type="Proteomes" id="UP000294095"/>
    </source>
</evidence>
<protein>
    <recommendedName>
        <fullName evidence="3">Phage protein Gp138 N-terminal domain-containing protein</fullName>
    </recommendedName>
</protein>
<dbReference type="EMBL" id="MK310226">
    <property type="protein sequence ID" value="QBI90032.1"/>
    <property type="molecule type" value="Genomic_DNA"/>
</dbReference>
<gene>
    <name evidence="1" type="ORF">ChaoS9_125</name>
</gene>